<dbReference type="AlphaFoldDB" id="A0A1H9ZBG4"/>
<reference evidence="1 2" key="1">
    <citation type="submission" date="2016-10" db="EMBL/GenBank/DDBJ databases">
        <authorList>
            <person name="de Groot N.N."/>
        </authorList>
    </citation>
    <scope>NUCLEOTIDE SEQUENCE [LARGE SCALE GENOMIC DNA]</scope>
    <source>
        <strain evidence="1 2">DSM 1801</strain>
    </source>
</reference>
<dbReference type="RefSeq" id="WP_092476187.1">
    <property type="nucleotide sequence ID" value="NZ_FOHN01000003.1"/>
</dbReference>
<dbReference type="Proteomes" id="UP000199800">
    <property type="component" value="Unassembled WGS sequence"/>
</dbReference>
<keyword evidence="2" id="KW-1185">Reference proteome</keyword>
<protein>
    <submittedName>
        <fullName evidence="1">Haloacid dehalogenase-like hydrolase</fullName>
    </submittedName>
</protein>
<evidence type="ECO:0000313" key="2">
    <source>
        <dbReference type="Proteomes" id="UP000199800"/>
    </source>
</evidence>
<keyword evidence="1" id="KW-0378">Hydrolase</keyword>
<dbReference type="InterPro" id="IPR036412">
    <property type="entry name" value="HAD-like_sf"/>
</dbReference>
<dbReference type="Pfam" id="PF08282">
    <property type="entry name" value="Hydrolase_3"/>
    <property type="match status" value="1"/>
</dbReference>
<proteinExistence type="predicted"/>
<dbReference type="GO" id="GO:0000287">
    <property type="term" value="F:magnesium ion binding"/>
    <property type="evidence" value="ECO:0007669"/>
    <property type="project" value="TreeGrafter"/>
</dbReference>
<dbReference type="EMBL" id="FOHN01000003">
    <property type="protein sequence ID" value="SES78400.1"/>
    <property type="molecule type" value="Genomic_DNA"/>
</dbReference>
<organism evidence="1 2">
    <name type="scientific">[Clostridium] polysaccharolyticum</name>
    <dbReference type="NCBI Taxonomy" id="29364"/>
    <lineage>
        <taxon>Bacteria</taxon>
        <taxon>Bacillati</taxon>
        <taxon>Bacillota</taxon>
        <taxon>Clostridia</taxon>
        <taxon>Lachnospirales</taxon>
        <taxon>Lachnospiraceae</taxon>
    </lineage>
</organism>
<dbReference type="SUPFAM" id="SSF56784">
    <property type="entry name" value="HAD-like"/>
    <property type="match status" value="1"/>
</dbReference>
<dbReference type="Gene3D" id="3.40.50.1000">
    <property type="entry name" value="HAD superfamily/HAD-like"/>
    <property type="match status" value="1"/>
</dbReference>
<name>A0A1H9ZBG4_9FIRM</name>
<dbReference type="InterPro" id="IPR023214">
    <property type="entry name" value="HAD_sf"/>
</dbReference>
<dbReference type="STRING" id="29364.SAMN04487772_10387"/>
<dbReference type="NCBIfam" id="TIGR01484">
    <property type="entry name" value="HAD-SF-IIB"/>
    <property type="match status" value="1"/>
</dbReference>
<accession>A0A1H9ZBG4</accession>
<sequence>MKDNLIEKIFVFDLDGTIAINSKIENSIIVKLNQLMKNGHMVLFATSRSIRGAKAVLPKEFINNILLLCNGAFVLEKNQIVLSNYIEQKTCINLCSFLEKYQIQYYLELGNAVYVPSYVEHPFISVLKDEGKDENIYTELFNISNKAYKISLLEPISDVVQDKLDKLCSRIQYFVHSDNTVDIVANNCSKWKMLKRFLKSKNITDYKIIAFGNDSNDIELIKNANIGISVKSNNDTLVKLADINIVDYKSESIINAINEAMKI</sequence>
<dbReference type="PANTHER" id="PTHR10000">
    <property type="entry name" value="PHOSPHOSERINE PHOSPHATASE"/>
    <property type="match status" value="1"/>
</dbReference>
<evidence type="ECO:0000313" key="1">
    <source>
        <dbReference type="EMBL" id="SES78400.1"/>
    </source>
</evidence>
<gene>
    <name evidence="1" type="ORF">SAMN04487772_10387</name>
</gene>
<dbReference type="GO" id="GO:0005829">
    <property type="term" value="C:cytosol"/>
    <property type="evidence" value="ECO:0007669"/>
    <property type="project" value="TreeGrafter"/>
</dbReference>
<dbReference type="Gene3D" id="3.30.1240.10">
    <property type="match status" value="1"/>
</dbReference>
<dbReference type="OrthoDB" id="9781413at2"/>
<dbReference type="InterPro" id="IPR006379">
    <property type="entry name" value="HAD-SF_hydro_IIB"/>
</dbReference>
<dbReference type="PANTHER" id="PTHR10000:SF8">
    <property type="entry name" value="HAD SUPERFAMILY HYDROLASE-LIKE, TYPE 3"/>
    <property type="match status" value="1"/>
</dbReference>
<dbReference type="GO" id="GO:0016791">
    <property type="term" value="F:phosphatase activity"/>
    <property type="evidence" value="ECO:0007669"/>
    <property type="project" value="TreeGrafter"/>
</dbReference>